<dbReference type="SMART" id="SM01016">
    <property type="entry name" value="Arg_tRNA_synt_N"/>
    <property type="match status" value="1"/>
</dbReference>
<dbReference type="InterPro" id="IPR036695">
    <property type="entry name" value="Arg-tRNA-synth_N_sf"/>
</dbReference>
<dbReference type="GO" id="GO:0005524">
    <property type="term" value="F:ATP binding"/>
    <property type="evidence" value="ECO:0007669"/>
    <property type="project" value="UniProtKB-UniRule"/>
</dbReference>
<dbReference type="SUPFAM" id="SSF52374">
    <property type="entry name" value="Nucleotidylyl transferase"/>
    <property type="match status" value="1"/>
</dbReference>
<dbReference type="Pfam" id="PF05746">
    <property type="entry name" value="DALR_1"/>
    <property type="match status" value="1"/>
</dbReference>
<accession>A0A1H9T471</accession>
<dbReference type="CDD" id="cd07956">
    <property type="entry name" value="Anticodon_Ia_Arg"/>
    <property type="match status" value="1"/>
</dbReference>
<dbReference type="InterPro" id="IPR014729">
    <property type="entry name" value="Rossmann-like_a/b/a_fold"/>
</dbReference>
<dbReference type="SMART" id="SM00836">
    <property type="entry name" value="DALR_1"/>
    <property type="match status" value="1"/>
</dbReference>
<dbReference type="FunFam" id="1.10.730.10:FF:000008">
    <property type="entry name" value="Arginine--tRNA ligase"/>
    <property type="match status" value="1"/>
</dbReference>
<dbReference type="InterPro" id="IPR005148">
    <property type="entry name" value="Arg-tRNA-synth_N"/>
</dbReference>
<dbReference type="EC" id="6.1.1.19" evidence="10"/>
<evidence type="ECO:0000256" key="2">
    <source>
        <dbReference type="ARBA" id="ARBA00005594"/>
    </source>
</evidence>
<comment type="catalytic activity">
    <reaction evidence="9 10">
        <text>tRNA(Arg) + L-arginine + ATP = L-arginyl-tRNA(Arg) + AMP + diphosphate</text>
        <dbReference type="Rhea" id="RHEA:20301"/>
        <dbReference type="Rhea" id="RHEA-COMP:9658"/>
        <dbReference type="Rhea" id="RHEA-COMP:9673"/>
        <dbReference type="ChEBI" id="CHEBI:30616"/>
        <dbReference type="ChEBI" id="CHEBI:32682"/>
        <dbReference type="ChEBI" id="CHEBI:33019"/>
        <dbReference type="ChEBI" id="CHEBI:78442"/>
        <dbReference type="ChEBI" id="CHEBI:78513"/>
        <dbReference type="ChEBI" id="CHEBI:456215"/>
        <dbReference type="EC" id="6.1.1.19"/>
    </reaction>
</comment>
<feature type="domain" description="Arginyl tRNA synthetase N-terminal" evidence="13">
    <location>
        <begin position="6"/>
        <end position="81"/>
    </location>
</feature>
<evidence type="ECO:0000256" key="10">
    <source>
        <dbReference type="HAMAP-Rule" id="MF_00123"/>
    </source>
</evidence>
<proteinExistence type="inferred from homology"/>
<dbReference type="EMBL" id="FOGZ01000018">
    <property type="protein sequence ID" value="SER91916.1"/>
    <property type="molecule type" value="Genomic_DNA"/>
</dbReference>
<dbReference type="InterPro" id="IPR001412">
    <property type="entry name" value="aa-tRNA-synth_I_CS"/>
</dbReference>
<gene>
    <name evidence="10" type="primary">argS</name>
    <name evidence="14" type="ORF">SAMN05443377_11845</name>
</gene>
<keyword evidence="4 10" id="KW-0436">Ligase</keyword>
<dbReference type="STRING" id="64702.SAMN05443377_11845"/>
<evidence type="ECO:0000256" key="8">
    <source>
        <dbReference type="ARBA" id="ARBA00023146"/>
    </source>
</evidence>
<evidence type="ECO:0000256" key="5">
    <source>
        <dbReference type="ARBA" id="ARBA00022741"/>
    </source>
</evidence>
<dbReference type="HAMAP" id="MF_00123">
    <property type="entry name" value="Arg_tRNA_synth"/>
    <property type="match status" value="1"/>
</dbReference>
<reference evidence="14 15" key="1">
    <citation type="submission" date="2016-10" db="EMBL/GenBank/DDBJ databases">
        <authorList>
            <person name="de Groot N.N."/>
        </authorList>
    </citation>
    <scope>NUCLEOTIDE SEQUENCE [LARGE SCALE GENOMIC DNA]</scope>
    <source>
        <strain evidence="14 15">DSM 16859</strain>
    </source>
</reference>
<protein>
    <recommendedName>
        <fullName evidence="10">Arginine--tRNA ligase</fullName>
        <ecNumber evidence="10">6.1.1.19</ecNumber>
    </recommendedName>
    <alternativeName>
        <fullName evidence="10">Arginyl-tRNA synthetase</fullName>
        <shortName evidence="10">ArgRS</shortName>
    </alternativeName>
</protein>
<dbReference type="NCBIfam" id="TIGR00456">
    <property type="entry name" value="argS"/>
    <property type="match status" value="1"/>
</dbReference>
<dbReference type="Proteomes" id="UP000198815">
    <property type="component" value="Unassembled WGS sequence"/>
</dbReference>
<dbReference type="PANTHER" id="PTHR11956">
    <property type="entry name" value="ARGINYL-TRNA SYNTHETASE"/>
    <property type="match status" value="1"/>
</dbReference>
<evidence type="ECO:0000313" key="15">
    <source>
        <dbReference type="Proteomes" id="UP000198815"/>
    </source>
</evidence>
<keyword evidence="8 10" id="KW-0030">Aminoacyl-tRNA synthetase</keyword>
<dbReference type="Gene3D" id="3.30.1360.70">
    <property type="entry name" value="Arginyl tRNA synthetase N-terminal domain"/>
    <property type="match status" value="1"/>
</dbReference>
<dbReference type="GO" id="GO:0004814">
    <property type="term" value="F:arginine-tRNA ligase activity"/>
    <property type="evidence" value="ECO:0007669"/>
    <property type="project" value="UniProtKB-UniRule"/>
</dbReference>
<dbReference type="InterPro" id="IPR035684">
    <property type="entry name" value="ArgRS_core"/>
</dbReference>
<keyword evidence="7 10" id="KW-0648">Protein biosynthesis</keyword>
<dbReference type="PRINTS" id="PR01038">
    <property type="entry name" value="TRNASYNTHARG"/>
</dbReference>
<dbReference type="Gene3D" id="1.10.730.10">
    <property type="entry name" value="Isoleucyl-tRNA Synthetase, Domain 1"/>
    <property type="match status" value="1"/>
</dbReference>
<dbReference type="RefSeq" id="WP_091970291.1">
    <property type="nucleotide sequence ID" value="NZ_FOGZ01000018.1"/>
</dbReference>
<dbReference type="OrthoDB" id="9803211at2"/>
<keyword evidence="6 10" id="KW-0067">ATP-binding</keyword>
<dbReference type="PROSITE" id="PS00178">
    <property type="entry name" value="AA_TRNA_LIGASE_I"/>
    <property type="match status" value="1"/>
</dbReference>
<comment type="subunit">
    <text evidence="10">Monomer.</text>
</comment>
<evidence type="ECO:0000259" key="12">
    <source>
        <dbReference type="SMART" id="SM00836"/>
    </source>
</evidence>
<dbReference type="CDD" id="cd00671">
    <property type="entry name" value="ArgRS_core"/>
    <property type="match status" value="1"/>
</dbReference>
<evidence type="ECO:0000256" key="7">
    <source>
        <dbReference type="ARBA" id="ARBA00022917"/>
    </source>
</evidence>
<evidence type="ECO:0000259" key="13">
    <source>
        <dbReference type="SMART" id="SM01016"/>
    </source>
</evidence>
<keyword evidence="5 10" id="KW-0547">Nucleotide-binding</keyword>
<evidence type="ECO:0000256" key="11">
    <source>
        <dbReference type="RuleBase" id="RU363038"/>
    </source>
</evidence>
<dbReference type="InterPro" id="IPR008909">
    <property type="entry name" value="DALR_anticod-bd"/>
</dbReference>
<dbReference type="Pfam" id="PF03485">
    <property type="entry name" value="Arg_tRNA_synt_N"/>
    <property type="match status" value="1"/>
</dbReference>
<keyword evidence="3 10" id="KW-0963">Cytoplasm</keyword>
<evidence type="ECO:0000313" key="14">
    <source>
        <dbReference type="EMBL" id="SER91916.1"/>
    </source>
</evidence>
<sequence length="558" mass="60279">MSSLPSQLSARIQAVTGADPELRPATKPQFGHFQSNVALRLSKAQGRPPREVAASIVEALDVADLCETPEIAGPGFINFRLRSDVLAAAVTAQLHDPHAGIAQATSPSTIVIDYSAPNAAKQMHVGHLRSTIIGDCFNRVLSAQGHRVIAQNHIGDWGRQFGMLIEQALDEGFSLDGAGFDELDLAGAEQLYKRANAHLKADQQFADRARERVVLLQAGDPQTRAMWQRLVELSKRGFDATYARMGVRLGPGDYAGESTYNEALPAVCEDLESRGIAVVDQGALVVFVDGFDAPAILRNSQGGYGYDVTDIAAVRHRVADLGAGRLIYVVGSEQTYHFNLVFGVCRKAGYLPSGVRAQHVGYGMVLGADGKKLSTREGTASLLNDLLDQAEEHATPAIALAAIKYADLSNSLQKDYVFDPERMTQTTGDTGPYLQYAHARVSQILRRAREEAEAAGGVPARSAAPEVSVLAQAPEQQLALWLTRFGEAVDEVAEELTPHKLCTYLFELATIYSSFYENCPVLRSQGQVRASRLGLCAATRQVLAKGLELLGIEAPERM</sequence>
<dbReference type="SUPFAM" id="SSF55190">
    <property type="entry name" value="Arginyl-tRNA synthetase (ArgRS), N-terminal 'additional' domain"/>
    <property type="match status" value="1"/>
</dbReference>
<organism evidence="14 15">
    <name type="scientific">Propionibacterium cyclohexanicum</name>
    <dbReference type="NCBI Taxonomy" id="64702"/>
    <lineage>
        <taxon>Bacteria</taxon>
        <taxon>Bacillati</taxon>
        <taxon>Actinomycetota</taxon>
        <taxon>Actinomycetes</taxon>
        <taxon>Propionibacteriales</taxon>
        <taxon>Propionibacteriaceae</taxon>
        <taxon>Propionibacterium</taxon>
    </lineage>
</organism>
<evidence type="ECO:0000256" key="6">
    <source>
        <dbReference type="ARBA" id="ARBA00022840"/>
    </source>
</evidence>
<comment type="similarity">
    <text evidence="2 10 11">Belongs to the class-I aminoacyl-tRNA synthetase family.</text>
</comment>
<dbReference type="GO" id="GO:0006420">
    <property type="term" value="P:arginyl-tRNA aminoacylation"/>
    <property type="evidence" value="ECO:0007669"/>
    <property type="project" value="UniProtKB-UniRule"/>
</dbReference>
<evidence type="ECO:0000256" key="9">
    <source>
        <dbReference type="ARBA" id="ARBA00049339"/>
    </source>
</evidence>
<dbReference type="GO" id="GO:0005737">
    <property type="term" value="C:cytoplasm"/>
    <property type="evidence" value="ECO:0007669"/>
    <property type="project" value="UniProtKB-SubCell"/>
</dbReference>
<name>A0A1H9T471_9ACTN</name>
<evidence type="ECO:0000256" key="3">
    <source>
        <dbReference type="ARBA" id="ARBA00022490"/>
    </source>
</evidence>
<evidence type="ECO:0000256" key="1">
    <source>
        <dbReference type="ARBA" id="ARBA00004496"/>
    </source>
</evidence>
<dbReference type="Gene3D" id="3.40.50.620">
    <property type="entry name" value="HUPs"/>
    <property type="match status" value="1"/>
</dbReference>
<feature type="domain" description="DALR anticodon binding" evidence="12">
    <location>
        <begin position="434"/>
        <end position="558"/>
    </location>
</feature>
<dbReference type="InterPro" id="IPR009080">
    <property type="entry name" value="tRNAsynth_Ia_anticodon-bd"/>
</dbReference>
<dbReference type="AlphaFoldDB" id="A0A1H9T471"/>
<dbReference type="SUPFAM" id="SSF47323">
    <property type="entry name" value="Anticodon-binding domain of a subclass of class I aminoacyl-tRNA synthetases"/>
    <property type="match status" value="1"/>
</dbReference>
<evidence type="ECO:0000256" key="4">
    <source>
        <dbReference type="ARBA" id="ARBA00022598"/>
    </source>
</evidence>
<comment type="caution">
    <text evidence="10">Lacks conserved residue(s) required for the propagation of feature annotation.</text>
</comment>
<dbReference type="Pfam" id="PF00750">
    <property type="entry name" value="tRNA-synt_1d"/>
    <property type="match status" value="1"/>
</dbReference>
<comment type="subcellular location">
    <subcellularLocation>
        <location evidence="1 10">Cytoplasm</location>
    </subcellularLocation>
</comment>
<dbReference type="PANTHER" id="PTHR11956:SF5">
    <property type="entry name" value="ARGININE--TRNA LIGASE, CYTOPLASMIC"/>
    <property type="match status" value="1"/>
</dbReference>
<dbReference type="InterPro" id="IPR001278">
    <property type="entry name" value="Arg-tRNA-ligase"/>
</dbReference>
<keyword evidence="15" id="KW-1185">Reference proteome</keyword>